<protein>
    <recommendedName>
        <fullName evidence="3">CYTH domain-containing protein</fullName>
    </recommendedName>
</protein>
<dbReference type="EMBL" id="SNXY01000007">
    <property type="protein sequence ID" value="TDP85544.1"/>
    <property type="molecule type" value="Genomic_DNA"/>
</dbReference>
<dbReference type="SUPFAM" id="SSF55154">
    <property type="entry name" value="CYTH-like phosphatases"/>
    <property type="match status" value="1"/>
</dbReference>
<organism evidence="1 2">
    <name type="scientific">Oharaeibacter diazotrophicus</name>
    <dbReference type="NCBI Taxonomy" id="1920512"/>
    <lineage>
        <taxon>Bacteria</taxon>
        <taxon>Pseudomonadati</taxon>
        <taxon>Pseudomonadota</taxon>
        <taxon>Alphaproteobacteria</taxon>
        <taxon>Hyphomicrobiales</taxon>
        <taxon>Pleomorphomonadaceae</taxon>
        <taxon>Oharaeibacter</taxon>
    </lineage>
</organism>
<dbReference type="InterPro" id="IPR033469">
    <property type="entry name" value="CYTH-like_dom_sf"/>
</dbReference>
<dbReference type="AlphaFoldDB" id="A0A4R6RH07"/>
<evidence type="ECO:0000313" key="1">
    <source>
        <dbReference type="EMBL" id="TDP85544.1"/>
    </source>
</evidence>
<evidence type="ECO:0000313" key="2">
    <source>
        <dbReference type="Proteomes" id="UP000294547"/>
    </source>
</evidence>
<comment type="caution">
    <text evidence="1">The sequence shown here is derived from an EMBL/GenBank/DDBJ whole genome shotgun (WGS) entry which is preliminary data.</text>
</comment>
<accession>A0A4R6RH07</accession>
<keyword evidence="2" id="KW-1185">Reference proteome</keyword>
<name>A0A4R6RH07_9HYPH</name>
<dbReference type="OrthoDB" id="8435884at2"/>
<sequence>MDDIRYLEYKILLRPERFFHPDQFEVYWKKIARIAAEHGVAVETADRPFKRHVREVLFYDTPDFDLYRNAFILRRRTFYDDGWPAPEHELTFKFRHPDLAEAAKVDVTPRLSGAAEIKFKCEILPLADRVGAARRLYSHNCVLTTPGIVLDEGLDRVAGVFPALAPLACGDKPVALVNNLAVEEVEVAPGRLDFGKGMTAKATVAVWRDRASERTLVGEFAFQAKFEQLDDLGRKARRRAEEFFLAAQDGTAEWIQLGTTKTALVYGIAGRAVGGHE</sequence>
<gene>
    <name evidence="1" type="ORF">EDD54_2398</name>
</gene>
<dbReference type="RefSeq" id="WP_126541382.1">
    <property type="nucleotide sequence ID" value="NZ_BSPM01000004.1"/>
</dbReference>
<evidence type="ECO:0008006" key="3">
    <source>
        <dbReference type="Google" id="ProtNLM"/>
    </source>
</evidence>
<dbReference type="Proteomes" id="UP000294547">
    <property type="component" value="Unassembled WGS sequence"/>
</dbReference>
<proteinExistence type="predicted"/>
<reference evidence="1 2" key="1">
    <citation type="submission" date="2019-03" db="EMBL/GenBank/DDBJ databases">
        <title>Genomic Encyclopedia of Type Strains, Phase IV (KMG-IV): sequencing the most valuable type-strain genomes for metagenomic binning, comparative biology and taxonomic classification.</title>
        <authorList>
            <person name="Goeker M."/>
        </authorList>
    </citation>
    <scope>NUCLEOTIDE SEQUENCE [LARGE SCALE GENOMIC DNA]</scope>
    <source>
        <strain evidence="1 2">DSM 102969</strain>
    </source>
</reference>